<sequence length="175" mass="18894">MLQTPSYFIPLLSTSSCARSLQNLQIRGLAVRAPSASLCTPRRSRACFCGRLRFFPGPSSRGGGGAEAGAIAGSYRRRWAESGELRGEETADCTCQSRLRAICGFPGPAGGAGRDHWDPLEASLDPLEDLGGCAGTGRGAHWSTGGTLRCAHKNWERLHCYQQRNPLETEQRDTL</sequence>
<proteinExistence type="predicted"/>
<dbReference type="EMBL" id="JANPWB010000010">
    <property type="protein sequence ID" value="KAJ1146414.1"/>
    <property type="molecule type" value="Genomic_DNA"/>
</dbReference>
<protein>
    <submittedName>
        <fullName evidence="1">Uncharacterized protein</fullName>
    </submittedName>
</protein>
<dbReference type="Proteomes" id="UP001066276">
    <property type="component" value="Chromosome 6"/>
</dbReference>
<dbReference type="AlphaFoldDB" id="A0AAV7R0T1"/>
<reference evidence="1" key="1">
    <citation type="journal article" date="2022" name="bioRxiv">
        <title>Sequencing and chromosome-scale assembly of the giantPleurodeles waltlgenome.</title>
        <authorList>
            <person name="Brown T."/>
            <person name="Elewa A."/>
            <person name="Iarovenko S."/>
            <person name="Subramanian E."/>
            <person name="Araus A.J."/>
            <person name="Petzold A."/>
            <person name="Susuki M."/>
            <person name="Suzuki K.-i.T."/>
            <person name="Hayashi T."/>
            <person name="Toyoda A."/>
            <person name="Oliveira C."/>
            <person name="Osipova E."/>
            <person name="Leigh N.D."/>
            <person name="Simon A."/>
            <person name="Yun M.H."/>
        </authorList>
    </citation>
    <scope>NUCLEOTIDE SEQUENCE</scope>
    <source>
        <strain evidence="1">20211129_DDA</strain>
        <tissue evidence="1">Liver</tissue>
    </source>
</reference>
<accession>A0AAV7R0T1</accession>
<keyword evidence="2" id="KW-1185">Reference proteome</keyword>
<evidence type="ECO:0000313" key="2">
    <source>
        <dbReference type="Proteomes" id="UP001066276"/>
    </source>
</evidence>
<organism evidence="1 2">
    <name type="scientific">Pleurodeles waltl</name>
    <name type="common">Iberian ribbed newt</name>
    <dbReference type="NCBI Taxonomy" id="8319"/>
    <lineage>
        <taxon>Eukaryota</taxon>
        <taxon>Metazoa</taxon>
        <taxon>Chordata</taxon>
        <taxon>Craniata</taxon>
        <taxon>Vertebrata</taxon>
        <taxon>Euteleostomi</taxon>
        <taxon>Amphibia</taxon>
        <taxon>Batrachia</taxon>
        <taxon>Caudata</taxon>
        <taxon>Salamandroidea</taxon>
        <taxon>Salamandridae</taxon>
        <taxon>Pleurodelinae</taxon>
        <taxon>Pleurodeles</taxon>
    </lineage>
</organism>
<comment type="caution">
    <text evidence="1">The sequence shown here is derived from an EMBL/GenBank/DDBJ whole genome shotgun (WGS) entry which is preliminary data.</text>
</comment>
<gene>
    <name evidence="1" type="ORF">NDU88_012691</name>
</gene>
<evidence type="ECO:0000313" key="1">
    <source>
        <dbReference type="EMBL" id="KAJ1146414.1"/>
    </source>
</evidence>
<name>A0AAV7R0T1_PLEWA</name>